<protein>
    <recommendedName>
        <fullName evidence="3">GATA-type domain-containing protein</fullName>
    </recommendedName>
</protein>
<name>A0A165DT21_9APHY</name>
<sequence>MEPLLFDCSPYSDASTPRTPSPASLAAHDMHASFAPSPHYKSSIDLAPPRYLFDNSHDEHGVVPESHTLEAAHIWSAPYPASYNPPSSRGSLLDELYDQDMSEHNVTHDPYADHHRRSALPPPGHWAHMPQTAHGDSPLLHGMRHMHDIAMTRRNTFPYVRQDRAEPMYTPPPYMNDHDSLCGSPYGSRPSTVYSEPLSLDGSPQMAMIEPLEPFAHSVHSPHAHYQDYRHLDGIKTEDAPVIVPSQTGYCRPGSTGMPPLPCLPPHNGLLVQHTDDAASKETQYLRRRCFNCHTTEPPSWRRSTLNPGKIVCNKCGLYERTHLRPRPLRFDELRAGSKSRKQPKTTANGSPKAGKMAPMVKKEPRESEMEAAAGGMMPRRSSVSSTSSSVSGGATSDWDDNVSVYSSGSAPSSSMGSPASQTYPIPRDINSQSPPLMGSEGGIRLPNAPLTDIASLTPSPHMAPRKSATMPYYSGQPQTQDEMFRHGSLPMAEVTGWQSIPLQAGDLGSAKNAKPHKAVMA</sequence>
<dbReference type="GeneID" id="63826142"/>
<feature type="region of interest" description="Disordered" evidence="2">
    <location>
        <begin position="329"/>
        <end position="441"/>
    </location>
</feature>
<dbReference type="CDD" id="cd00202">
    <property type="entry name" value="ZnF_GATA"/>
    <property type="match status" value="1"/>
</dbReference>
<proteinExistence type="predicted"/>
<dbReference type="SMART" id="SM00401">
    <property type="entry name" value="ZnF_GATA"/>
    <property type="match status" value="1"/>
</dbReference>
<dbReference type="GO" id="GO:0043565">
    <property type="term" value="F:sequence-specific DNA binding"/>
    <property type="evidence" value="ECO:0007669"/>
    <property type="project" value="InterPro"/>
</dbReference>
<dbReference type="AlphaFoldDB" id="A0A165DT21"/>
<dbReference type="OrthoDB" id="515401at2759"/>
<dbReference type="GO" id="GO:0006355">
    <property type="term" value="P:regulation of DNA-templated transcription"/>
    <property type="evidence" value="ECO:0007669"/>
    <property type="project" value="InterPro"/>
</dbReference>
<dbReference type="STRING" id="1314785.A0A165DT21"/>
<evidence type="ECO:0000256" key="2">
    <source>
        <dbReference type="SAM" id="MobiDB-lite"/>
    </source>
</evidence>
<accession>A0A165DT21</accession>
<dbReference type="SUPFAM" id="SSF57716">
    <property type="entry name" value="Glucocorticoid receptor-like (DNA-binding domain)"/>
    <property type="match status" value="1"/>
</dbReference>
<keyword evidence="1" id="KW-0863">Zinc-finger</keyword>
<dbReference type="GO" id="GO:0008270">
    <property type="term" value="F:zinc ion binding"/>
    <property type="evidence" value="ECO:0007669"/>
    <property type="project" value="UniProtKB-KW"/>
</dbReference>
<keyword evidence="1" id="KW-0862">Zinc</keyword>
<keyword evidence="5" id="KW-1185">Reference proteome</keyword>
<dbReference type="InParanoid" id="A0A165DT21"/>
<dbReference type="RefSeq" id="XP_040763311.1">
    <property type="nucleotide sequence ID" value="XM_040909113.1"/>
</dbReference>
<feature type="region of interest" description="Disordered" evidence="2">
    <location>
        <begin position="1"/>
        <end position="24"/>
    </location>
</feature>
<evidence type="ECO:0000313" key="4">
    <source>
        <dbReference type="EMBL" id="KZT05571.1"/>
    </source>
</evidence>
<evidence type="ECO:0000313" key="5">
    <source>
        <dbReference type="Proteomes" id="UP000076871"/>
    </source>
</evidence>
<dbReference type="Proteomes" id="UP000076871">
    <property type="component" value="Unassembled WGS sequence"/>
</dbReference>
<dbReference type="InterPro" id="IPR013088">
    <property type="entry name" value="Znf_NHR/GATA"/>
</dbReference>
<dbReference type="Gene3D" id="3.30.50.10">
    <property type="entry name" value="Erythroid Transcription Factor GATA-1, subunit A"/>
    <property type="match status" value="1"/>
</dbReference>
<feature type="compositionally biased region" description="Polar residues" evidence="2">
    <location>
        <begin position="12"/>
        <end position="22"/>
    </location>
</feature>
<dbReference type="InterPro" id="IPR000679">
    <property type="entry name" value="Znf_GATA"/>
</dbReference>
<organism evidence="4 5">
    <name type="scientific">Laetiporus sulphureus 93-53</name>
    <dbReference type="NCBI Taxonomy" id="1314785"/>
    <lineage>
        <taxon>Eukaryota</taxon>
        <taxon>Fungi</taxon>
        <taxon>Dikarya</taxon>
        <taxon>Basidiomycota</taxon>
        <taxon>Agaricomycotina</taxon>
        <taxon>Agaricomycetes</taxon>
        <taxon>Polyporales</taxon>
        <taxon>Laetiporus</taxon>
    </lineage>
</organism>
<evidence type="ECO:0000259" key="3">
    <source>
        <dbReference type="PROSITE" id="PS50114"/>
    </source>
</evidence>
<dbReference type="Pfam" id="PF00320">
    <property type="entry name" value="GATA"/>
    <property type="match status" value="1"/>
</dbReference>
<dbReference type="PROSITE" id="PS50114">
    <property type="entry name" value="GATA_ZN_FINGER_2"/>
    <property type="match status" value="1"/>
</dbReference>
<dbReference type="EMBL" id="KV427629">
    <property type="protein sequence ID" value="KZT05571.1"/>
    <property type="molecule type" value="Genomic_DNA"/>
</dbReference>
<keyword evidence="1" id="KW-0479">Metal-binding</keyword>
<evidence type="ECO:0000256" key="1">
    <source>
        <dbReference type="PROSITE-ProRule" id="PRU00094"/>
    </source>
</evidence>
<gene>
    <name evidence="4" type="ORF">LAESUDRAFT_726849</name>
</gene>
<feature type="compositionally biased region" description="Low complexity" evidence="2">
    <location>
        <begin position="382"/>
        <end position="421"/>
    </location>
</feature>
<reference evidence="4 5" key="1">
    <citation type="journal article" date="2016" name="Mol. Biol. Evol.">
        <title>Comparative Genomics of Early-Diverging Mushroom-Forming Fungi Provides Insights into the Origins of Lignocellulose Decay Capabilities.</title>
        <authorList>
            <person name="Nagy L.G."/>
            <person name="Riley R."/>
            <person name="Tritt A."/>
            <person name="Adam C."/>
            <person name="Daum C."/>
            <person name="Floudas D."/>
            <person name="Sun H."/>
            <person name="Yadav J.S."/>
            <person name="Pangilinan J."/>
            <person name="Larsson K.H."/>
            <person name="Matsuura K."/>
            <person name="Barry K."/>
            <person name="Labutti K."/>
            <person name="Kuo R."/>
            <person name="Ohm R.A."/>
            <person name="Bhattacharya S.S."/>
            <person name="Shirouzu T."/>
            <person name="Yoshinaga Y."/>
            <person name="Martin F.M."/>
            <person name="Grigoriev I.V."/>
            <person name="Hibbett D.S."/>
        </authorList>
    </citation>
    <scope>NUCLEOTIDE SEQUENCE [LARGE SCALE GENOMIC DNA]</scope>
    <source>
        <strain evidence="4 5">93-53</strain>
    </source>
</reference>
<feature type="domain" description="GATA-type" evidence="3">
    <location>
        <begin position="288"/>
        <end position="341"/>
    </location>
</feature>